<dbReference type="OrthoDB" id="9812130at2"/>
<dbReference type="Pfam" id="PF13505">
    <property type="entry name" value="OMP_b-brl"/>
    <property type="match status" value="1"/>
</dbReference>
<keyword evidence="1 2" id="KW-0732">Signal</keyword>
<feature type="domain" description="Outer membrane protein beta-barrel" evidence="3">
    <location>
        <begin position="5"/>
        <end position="174"/>
    </location>
</feature>
<dbReference type="RefSeq" id="WP_015346556.1">
    <property type="nucleotide sequence ID" value="NC_020126.1"/>
</dbReference>
<dbReference type="PATRIC" id="fig|1278073.3.peg.984"/>
<keyword evidence="5" id="KW-1185">Reference proteome</keyword>
<dbReference type="EMBL" id="CP004025">
    <property type="protein sequence ID" value="AGC42293.1"/>
    <property type="molecule type" value="Genomic_DNA"/>
</dbReference>
<accession>L7U256</accession>
<dbReference type="HOGENOM" id="CLU_1353461_0_0_7"/>
<evidence type="ECO:0000259" key="3">
    <source>
        <dbReference type="Pfam" id="PF13505"/>
    </source>
</evidence>
<dbReference type="KEGG" id="msd:MYSTI_00944"/>
<dbReference type="InterPro" id="IPR011250">
    <property type="entry name" value="OMP/PagP_B-barrel"/>
</dbReference>
<name>L7U256_MYXSD</name>
<organism evidence="4 5">
    <name type="scientific">Myxococcus stipitatus (strain DSM 14675 / JCM 12634 / Mx s8)</name>
    <dbReference type="NCBI Taxonomy" id="1278073"/>
    <lineage>
        <taxon>Bacteria</taxon>
        <taxon>Pseudomonadati</taxon>
        <taxon>Myxococcota</taxon>
        <taxon>Myxococcia</taxon>
        <taxon>Myxococcales</taxon>
        <taxon>Cystobacterineae</taxon>
        <taxon>Myxococcaceae</taxon>
        <taxon>Myxococcus</taxon>
    </lineage>
</organism>
<proteinExistence type="predicted"/>
<dbReference type="eggNOG" id="ENOG5033GUH">
    <property type="taxonomic scope" value="Bacteria"/>
</dbReference>
<dbReference type="InterPro" id="IPR027385">
    <property type="entry name" value="Beta-barrel_OMP"/>
</dbReference>
<dbReference type="SUPFAM" id="SSF56925">
    <property type="entry name" value="OMPA-like"/>
    <property type="match status" value="1"/>
</dbReference>
<dbReference type="Proteomes" id="UP000011131">
    <property type="component" value="Chromosome"/>
</dbReference>
<dbReference type="Gene3D" id="2.40.160.20">
    <property type="match status" value="1"/>
</dbReference>
<sequence length="203" mass="21473">MRLTSFLVLMLLPTSAALAEDKPGRHTHDGFYLRGQFGLGYLHSKATDVDLVVKGAAGSLNLELGYAVINNFILYGKLSGASASNPDIRVGGTTHEGDPDDDVSVIYAAMGVGAAYYLMPANVYFSGAVVVNQLSASHEGTLEGESEAGVGLHLGVGKEWWVSGNWGIGVGAELALGRIRTGDRSRDNWDVTHVALVFSATYN</sequence>
<feature type="chain" id="PRO_5003983505" description="Outer membrane protein beta-barrel domain-containing protein" evidence="2">
    <location>
        <begin position="20"/>
        <end position="203"/>
    </location>
</feature>
<dbReference type="AlphaFoldDB" id="L7U256"/>
<evidence type="ECO:0000313" key="4">
    <source>
        <dbReference type="EMBL" id="AGC42293.1"/>
    </source>
</evidence>
<reference evidence="4 5" key="1">
    <citation type="journal article" date="2013" name="Genome Announc.">
        <title>Complete genome sequence of Myxococcus stipitatus strain DSM 14675, a fruiting myxobacterium.</title>
        <authorList>
            <person name="Huntley S."/>
            <person name="Kneip S."/>
            <person name="Treuner-Lange A."/>
            <person name="Sogaard-Andersen L."/>
        </authorList>
    </citation>
    <scope>NUCLEOTIDE SEQUENCE [LARGE SCALE GENOMIC DNA]</scope>
    <source>
        <strain evidence="5">DSM 14675 / JCM 12634 / Mx s8</strain>
    </source>
</reference>
<gene>
    <name evidence="4" type="ordered locus">MYSTI_00944</name>
</gene>
<protein>
    <recommendedName>
        <fullName evidence="3">Outer membrane protein beta-barrel domain-containing protein</fullName>
    </recommendedName>
</protein>
<evidence type="ECO:0000256" key="2">
    <source>
        <dbReference type="SAM" id="SignalP"/>
    </source>
</evidence>
<evidence type="ECO:0000313" key="5">
    <source>
        <dbReference type="Proteomes" id="UP000011131"/>
    </source>
</evidence>
<evidence type="ECO:0000256" key="1">
    <source>
        <dbReference type="ARBA" id="ARBA00022729"/>
    </source>
</evidence>
<feature type="signal peptide" evidence="2">
    <location>
        <begin position="1"/>
        <end position="19"/>
    </location>
</feature>